<gene>
    <name evidence="4" type="ORF">F992_01712</name>
</gene>
<comment type="catalytic activity">
    <reaction evidence="3">
        <text>Hydrolysis of (1-&gt;4)-beta-linkages between N-acetylmuramic acid and N-acetyl-D-glucosamine residues in a peptidoglycan and between N-acetyl-D-glucosamine residues in chitodextrins.</text>
        <dbReference type="EC" id="3.2.1.17"/>
    </reaction>
</comment>
<keyword evidence="2 3" id="KW-0081">Bacteriolytic enzyme</keyword>
<dbReference type="Gene3D" id="1.10.530.40">
    <property type="match status" value="1"/>
</dbReference>
<comment type="similarity">
    <text evidence="3">Belongs to the glycosyl hydrolase 24 family.</text>
</comment>
<protein>
    <recommendedName>
        <fullName evidence="3">Lysozyme</fullName>
        <ecNumber evidence="3">3.2.1.17</ecNumber>
    </recommendedName>
</protein>
<dbReference type="InterPro" id="IPR002196">
    <property type="entry name" value="Glyco_hydro_24"/>
</dbReference>
<keyword evidence="3" id="KW-0378">Hydrolase</keyword>
<reference evidence="4 5" key="2">
    <citation type="journal article" date="2016" name="Int. J. Syst. Evol. Microbiol.">
        <title>Taxonomy of haemolytic and/or proteolytic strains of the genus Acinetobacter with the proposal of Acinetobacter courvalinii sp. nov. (genomic species 14 sensu Bouvet &amp; Jeanjean), Acinetobacter dispersus sp. nov. (genomic species 17), Acinetobacter modestus sp. nov., Acinetobacter proteolyticus sp. nov. and Acinetobacter vivianii sp. nov.</title>
        <authorList>
            <person name="Nemec A."/>
            <person name="Radolfova-Krizova L."/>
            <person name="Maixnerova M."/>
            <person name="Vrestiakova E."/>
            <person name="Jezek P."/>
            <person name="Sedo O."/>
        </authorList>
    </citation>
    <scope>NUCLEOTIDE SEQUENCE [LARGE SCALE GENOMIC DNA]</scope>
    <source>
        <strain evidence="4 5">NIPH 236</strain>
    </source>
</reference>
<dbReference type="PANTHER" id="PTHR38107">
    <property type="match status" value="1"/>
</dbReference>
<dbReference type="SUPFAM" id="SSF53955">
    <property type="entry name" value="Lysozyme-like"/>
    <property type="match status" value="1"/>
</dbReference>
<reference evidence="5" key="1">
    <citation type="submission" date="2013-02" db="EMBL/GenBank/DDBJ databases">
        <title>The Genome Sequence of Acinetobacter sp. NIPH 236.</title>
        <authorList>
            <consortium name="The Broad Institute Genome Sequencing Platform"/>
            <consortium name="The Broad Institute Genome Sequencing Center for Infectious Disease"/>
            <person name="Cerqueira G."/>
            <person name="Feldgarden M."/>
            <person name="Courvalin P."/>
            <person name="Perichon B."/>
            <person name="Grillot-Courvalin C."/>
            <person name="Clermont D."/>
            <person name="Rocha E."/>
            <person name="Yoon E.-J."/>
            <person name="Nemec A."/>
            <person name="Walker B."/>
            <person name="Young S.K."/>
            <person name="Zeng Q."/>
            <person name="Gargeya S."/>
            <person name="Fitzgerald M."/>
            <person name="Haas B."/>
            <person name="Abouelleil A."/>
            <person name="Alvarado L."/>
            <person name="Arachchi H.M."/>
            <person name="Berlin A.M."/>
            <person name="Chapman S.B."/>
            <person name="Dewar J."/>
            <person name="Goldberg J."/>
            <person name="Griggs A."/>
            <person name="Gujja S."/>
            <person name="Hansen M."/>
            <person name="Howarth C."/>
            <person name="Imamovic A."/>
            <person name="Larimer J."/>
            <person name="McCowan C."/>
            <person name="Murphy C."/>
            <person name="Neiman D."/>
            <person name="Pearson M."/>
            <person name="Priest M."/>
            <person name="Roberts A."/>
            <person name="Saif S."/>
            <person name="Shea T."/>
            <person name="Sisk P."/>
            <person name="Sykes S."/>
            <person name="Wortman J."/>
            <person name="Nusbaum C."/>
            <person name="Birren B."/>
        </authorList>
    </citation>
    <scope>NUCLEOTIDE SEQUENCE [LARGE SCALE GENOMIC DNA]</scope>
    <source>
        <strain evidence="5">NIPH 236</strain>
    </source>
</reference>
<evidence type="ECO:0000256" key="1">
    <source>
        <dbReference type="ARBA" id="ARBA00022529"/>
    </source>
</evidence>
<evidence type="ECO:0000256" key="3">
    <source>
        <dbReference type="RuleBase" id="RU003788"/>
    </source>
</evidence>
<dbReference type="PANTHER" id="PTHR38107:SF3">
    <property type="entry name" value="LYSOZYME RRRD-RELATED"/>
    <property type="match status" value="1"/>
</dbReference>
<dbReference type="InterPro" id="IPR023347">
    <property type="entry name" value="Lysozyme_dom_sf"/>
</dbReference>
<proteinExistence type="inferred from homology"/>
<sequence>MSNKTKLWVGITGGIFAVSVVGVQWTQEREGTVLKPYYDSGGVVTVGTGTTVYPNGEKVKITDTPITKKQATEFLQYHMKGDVAVLNQSLRGVKLSQDEYDVYADFVYQYGRNTWSNSSMLRNLKQGKYVQACNSLLLYKYITKNGKKVDCSIAANKCYGVWSWQVKRTKKCLGVN</sequence>
<dbReference type="EC" id="3.2.1.17" evidence="3"/>
<dbReference type="InterPro" id="IPR023346">
    <property type="entry name" value="Lysozyme-like_dom_sf"/>
</dbReference>
<evidence type="ECO:0000313" key="4">
    <source>
        <dbReference type="EMBL" id="ENU27107.1"/>
    </source>
</evidence>
<dbReference type="Pfam" id="PF00959">
    <property type="entry name" value="Phage_lysozyme"/>
    <property type="match status" value="1"/>
</dbReference>
<accession>A0ABN0JP46</accession>
<dbReference type="Proteomes" id="UP000013190">
    <property type="component" value="Unassembled WGS sequence"/>
</dbReference>
<dbReference type="RefSeq" id="WP_004661772.1">
    <property type="nucleotide sequence ID" value="NZ_BMDV01000002.1"/>
</dbReference>
<dbReference type="InterPro" id="IPR051018">
    <property type="entry name" value="Bacteriophage_GH24"/>
</dbReference>
<keyword evidence="1 3" id="KW-0929">Antimicrobial</keyword>
<dbReference type="GeneID" id="92835106"/>
<evidence type="ECO:0000313" key="5">
    <source>
        <dbReference type="Proteomes" id="UP000013190"/>
    </source>
</evidence>
<keyword evidence="5" id="KW-1185">Reference proteome</keyword>
<organism evidence="4 5">
    <name type="scientific">Acinetobacter modestus</name>
    <dbReference type="NCBI Taxonomy" id="1776740"/>
    <lineage>
        <taxon>Bacteria</taxon>
        <taxon>Pseudomonadati</taxon>
        <taxon>Pseudomonadota</taxon>
        <taxon>Gammaproteobacteria</taxon>
        <taxon>Moraxellales</taxon>
        <taxon>Moraxellaceae</taxon>
        <taxon>Acinetobacter</taxon>
    </lineage>
</organism>
<comment type="caution">
    <text evidence="4">The sequence shown here is derived from an EMBL/GenBank/DDBJ whole genome shotgun (WGS) entry which is preliminary data.</text>
</comment>
<dbReference type="EMBL" id="APOJ01000023">
    <property type="protein sequence ID" value="ENU27107.1"/>
    <property type="molecule type" value="Genomic_DNA"/>
</dbReference>
<name>A0ABN0JP46_9GAMM</name>
<keyword evidence="3" id="KW-0326">Glycosidase</keyword>
<evidence type="ECO:0000256" key="2">
    <source>
        <dbReference type="ARBA" id="ARBA00022638"/>
    </source>
</evidence>